<dbReference type="KEGG" id="xeu:XSP_000351"/>
<proteinExistence type="predicted"/>
<reference evidence="3 4" key="1">
    <citation type="submission" date="2020-07" db="EMBL/GenBank/DDBJ databases">
        <authorList>
            <person name="Teixeira M."/>
        </authorList>
    </citation>
    <scope>NUCLEOTIDE SEQUENCE [LARGE SCALE GENOMIC DNA]</scope>
    <source>
        <strain evidence="3">1</strain>
        <strain evidence="2">Xanthomonas sp. CPBF 367</strain>
    </source>
</reference>
<sequence length="98" mass="11335">MSPKQRHRRIPQALLLAVALFSGTLATLFGFFYFSFYWPYRCLFNEEGRYFDGRNLVVYHEQSGLLIVPALAFLASALFFAVVWWVRRRPVGSITDGP</sequence>
<dbReference type="EMBL" id="LR824641">
    <property type="protein sequence ID" value="CAD0311543.1"/>
    <property type="molecule type" value="Genomic_DNA"/>
</dbReference>
<dbReference type="RefSeq" id="WP_147421293.1">
    <property type="nucleotide sequence ID" value="NZ_LR861803.1"/>
</dbReference>
<feature type="transmembrane region" description="Helical" evidence="1">
    <location>
        <begin position="64"/>
        <end position="86"/>
    </location>
</feature>
<dbReference type="GeneID" id="79387702"/>
<evidence type="ECO:0000313" key="2">
    <source>
        <dbReference type="EMBL" id="CAD0311543.1"/>
    </source>
</evidence>
<name>A0A8E4EKM3_9XANT</name>
<organism evidence="3 4">
    <name type="scientific">Xanthomonas euroxanthea</name>
    <dbReference type="NCBI Taxonomy" id="2259622"/>
    <lineage>
        <taxon>Bacteria</taxon>
        <taxon>Pseudomonadati</taxon>
        <taxon>Pseudomonadota</taxon>
        <taxon>Gammaproteobacteria</taxon>
        <taxon>Lysobacterales</taxon>
        <taxon>Lysobacteraceae</taxon>
        <taxon>Xanthomonas</taxon>
    </lineage>
</organism>
<dbReference type="AlphaFoldDB" id="A0A8E4EKM3"/>
<evidence type="ECO:0000313" key="3">
    <source>
        <dbReference type="EMBL" id="CAD1786707.1"/>
    </source>
</evidence>
<keyword evidence="1" id="KW-0472">Membrane</keyword>
<evidence type="ECO:0000256" key="1">
    <source>
        <dbReference type="SAM" id="Phobius"/>
    </source>
</evidence>
<dbReference type="EMBL" id="LR861803">
    <property type="protein sequence ID" value="CAD1786707.1"/>
    <property type="molecule type" value="Genomic_DNA"/>
</dbReference>
<evidence type="ECO:0000313" key="4">
    <source>
        <dbReference type="Proteomes" id="UP000515493"/>
    </source>
</evidence>
<accession>A0A8E4EKM3</accession>
<protein>
    <submittedName>
        <fullName evidence="3">Uncharacterized protein</fullName>
    </submittedName>
</protein>
<gene>
    <name evidence="3" type="ORF">XSP_000351</name>
</gene>
<keyword evidence="1" id="KW-1133">Transmembrane helix</keyword>
<dbReference type="Proteomes" id="UP000515493">
    <property type="component" value="Chromosome"/>
</dbReference>
<keyword evidence="1" id="KW-0812">Transmembrane</keyword>
<feature type="transmembrane region" description="Helical" evidence="1">
    <location>
        <begin position="12"/>
        <end position="34"/>
    </location>
</feature>